<gene>
    <name evidence="3" type="ORF">Agub_g12359</name>
</gene>
<sequence>MLNMGLTLNGGPSVPPAFQGPRASYVALAAITTLGLALLTSIWASDVSGSTAVMGLLAVYLASTELLLLYSIFSPASVIIDIIRLSVSTHGVHGRGWLVFFTICEMIAKLAGGVLAWSLHRSATVGEVPYQAIGQANAGGAGVSAVPPPPSYGHMPSSDPFAAYQPPQPDSHPPLSTTYQPFPSSQPASISHP</sequence>
<feature type="compositionally biased region" description="Polar residues" evidence="1">
    <location>
        <begin position="174"/>
        <end position="193"/>
    </location>
</feature>
<keyword evidence="4" id="KW-1185">Reference proteome</keyword>
<name>A0AAD3E2K9_9CHLO</name>
<keyword evidence="2" id="KW-0812">Transmembrane</keyword>
<feature type="transmembrane region" description="Helical" evidence="2">
    <location>
        <begin position="96"/>
        <end position="117"/>
    </location>
</feature>
<feature type="transmembrane region" description="Helical" evidence="2">
    <location>
        <begin position="56"/>
        <end position="76"/>
    </location>
</feature>
<dbReference type="AlphaFoldDB" id="A0AAD3E2K9"/>
<dbReference type="EMBL" id="BMAR01000035">
    <property type="protein sequence ID" value="GFR50191.1"/>
    <property type="molecule type" value="Genomic_DNA"/>
</dbReference>
<evidence type="ECO:0000313" key="4">
    <source>
        <dbReference type="Proteomes" id="UP001054857"/>
    </source>
</evidence>
<accession>A0AAD3E2K9</accession>
<keyword evidence="2" id="KW-1133">Transmembrane helix</keyword>
<keyword evidence="2" id="KW-0472">Membrane</keyword>
<evidence type="ECO:0000256" key="2">
    <source>
        <dbReference type="SAM" id="Phobius"/>
    </source>
</evidence>
<protein>
    <submittedName>
        <fullName evidence="3">Uncharacterized protein</fullName>
    </submittedName>
</protein>
<dbReference type="Proteomes" id="UP001054857">
    <property type="component" value="Unassembled WGS sequence"/>
</dbReference>
<reference evidence="3 4" key="1">
    <citation type="journal article" date="2021" name="Sci. Rep.">
        <title>Genome sequencing of the multicellular alga Astrephomene provides insights into convergent evolution of germ-soma differentiation.</title>
        <authorList>
            <person name="Yamashita S."/>
            <person name="Yamamoto K."/>
            <person name="Matsuzaki R."/>
            <person name="Suzuki S."/>
            <person name="Yamaguchi H."/>
            <person name="Hirooka S."/>
            <person name="Minakuchi Y."/>
            <person name="Miyagishima S."/>
            <person name="Kawachi M."/>
            <person name="Toyoda A."/>
            <person name="Nozaki H."/>
        </authorList>
    </citation>
    <scope>NUCLEOTIDE SEQUENCE [LARGE SCALE GENOMIC DNA]</scope>
    <source>
        <strain evidence="3 4">NIES-4017</strain>
    </source>
</reference>
<comment type="caution">
    <text evidence="3">The sequence shown here is derived from an EMBL/GenBank/DDBJ whole genome shotgun (WGS) entry which is preliminary data.</text>
</comment>
<feature type="transmembrane region" description="Helical" evidence="2">
    <location>
        <begin position="23"/>
        <end position="44"/>
    </location>
</feature>
<evidence type="ECO:0000313" key="3">
    <source>
        <dbReference type="EMBL" id="GFR50191.1"/>
    </source>
</evidence>
<proteinExistence type="predicted"/>
<feature type="region of interest" description="Disordered" evidence="1">
    <location>
        <begin position="145"/>
        <end position="193"/>
    </location>
</feature>
<organism evidence="3 4">
    <name type="scientific">Astrephomene gubernaculifera</name>
    <dbReference type="NCBI Taxonomy" id="47775"/>
    <lineage>
        <taxon>Eukaryota</taxon>
        <taxon>Viridiplantae</taxon>
        <taxon>Chlorophyta</taxon>
        <taxon>core chlorophytes</taxon>
        <taxon>Chlorophyceae</taxon>
        <taxon>CS clade</taxon>
        <taxon>Chlamydomonadales</taxon>
        <taxon>Astrephomenaceae</taxon>
        <taxon>Astrephomene</taxon>
    </lineage>
</organism>
<evidence type="ECO:0000256" key="1">
    <source>
        <dbReference type="SAM" id="MobiDB-lite"/>
    </source>
</evidence>